<dbReference type="AlphaFoldDB" id="A0AAE0F4N9"/>
<keyword evidence="2 6" id="KW-0067">ATP-binding</keyword>
<sequence length="428" mass="46418">MPNNVEGRPDLQFLPCGDLAGTLAARYREGEQYSAMPDLLLSIKPCSAKLLSTSFLKSKLISSYASARCAEELASLPPHIYRTVQDAYLKVVEGGDRHVLVVCGDSGTGKTEAVKQSWGFLEHILAKRAADIAEEDVDGPPTAQPAGVVHKAVDGTVAHAIHSCRVFEALGNAKTAANSSCTRHTRFTEILLNSRGLPIDVWRVVKRRRDELNFNIFYQICAGATEDSSLAELELGSPRLFDLLYSSARGRIEAIAAGEREAADLAEYWQLRKSLTECGVRAEVQQRLLRVWAAILHLGNLREDQHAGSNAAELETIDRVQHVAKLLELETSSLAALLCLSSERLQQARLPRDIARRSSSLESVAGLPVGAQTLSQVAIDAFAKTLYALALEWVLEALNQAGAPQVRTCRRGQISGPVDMCLGGAGRG</sequence>
<dbReference type="GO" id="GO:0007015">
    <property type="term" value="P:actin filament organization"/>
    <property type="evidence" value="ECO:0007669"/>
    <property type="project" value="TreeGrafter"/>
</dbReference>
<comment type="caution">
    <text evidence="8">The sequence shown here is derived from an EMBL/GenBank/DDBJ whole genome shotgun (WGS) entry which is preliminary data.</text>
</comment>
<evidence type="ECO:0000256" key="4">
    <source>
        <dbReference type="ARBA" id="ARBA00023175"/>
    </source>
</evidence>
<dbReference type="EMBL" id="LGRX02025707">
    <property type="protein sequence ID" value="KAK3251976.1"/>
    <property type="molecule type" value="Genomic_DNA"/>
</dbReference>
<proteinExistence type="inferred from homology"/>
<evidence type="ECO:0000313" key="9">
    <source>
        <dbReference type="Proteomes" id="UP001190700"/>
    </source>
</evidence>
<dbReference type="SUPFAM" id="SSF52540">
    <property type="entry name" value="P-loop containing nucleoside triphosphate hydrolases"/>
    <property type="match status" value="1"/>
</dbReference>
<evidence type="ECO:0000256" key="6">
    <source>
        <dbReference type="PROSITE-ProRule" id="PRU00782"/>
    </source>
</evidence>
<dbReference type="GO" id="GO:0016020">
    <property type="term" value="C:membrane"/>
    <property type="evidence" value="ECO:0007669"/>
    <property type="project" value="TreeGrafter"/>
</dbReference>
<dbReference type="Gene3D" id="3.40.850.10">
    <property type="entry name" value="Kinesin motor domain"/>
    <property type="match status" value="1"/>
</dbReference>
<dbReference type="PANTHER" id="PTHR13140">
    <property type="entry name" value="MYOSIN"/>
    <property type="match status" value="1"/>
</dbReference>
<dbReference type="PROSITE" id="PS51456">
    <property type="entry name" value="MYOSIN_MOTOR"/>
    <property type="match status" value="1"/>
</dbReference>
<keyword evidence="1 6" id="KW-0547">Nucleotide-binding</keyword>
<comment type="caution">
    <text evidence="6">Lacks conserved residue(s) required for the propagation of feature annotation.</text>
</comment>
<accession>A0AAE0F4N9</accession>
<feature type="binding site" evidence="6">
    <location>
        <begin position="104"/>
        <end position="111"/>
    </location>
    <ligand>
        <name>ATP</name>
        <dbReference type="ChEBI" id="CHEBI:30616"/>
    </ligand>
</feature>
<dbReference type="PANTHER" id="PTHR13140:SF845">
    <property type="entry name" value="MYOSIN-LIKE PROTEIN"/>
    <property type="match status" value="1"/>
</dbReference>
<dbReference type="Gene3D" id="1.10.10.820">
    <property type="match status" value="1"/>
</dbReference>
<evidence type="ECO:0000256" key="1">
    <source>
        <dbReference type="ARBA" id="ARBA00022741"/>
    </source>
</evidence>
<evidence type="ECO:0000256" key="5">
    <source>
        <dbReference type="ARBA" id="ARBA00023203"/>
    </source>
</evidence>
<reference evidence="8 9" key="1">
    <citation type="journal article" date="2015" name="Genome Biol. Evol.">
        <title>Comparative Genomics of a Bacterivorous Green Alga Reveals Evolutionary Causalities and Consequences of Phago-Mixotrophic Mode of Nutrition.</title>
        <authorList>
            <person name="Burns J.A."/>
            <person name="Paasch A."/>
            <person name="Narechania A."/>
            <person name="Kim E."/>
        </authorList>
    </citation>
    <scope>NUCLEOTIDE SEQUENCE [LARGE SCALE GENOMIC DNA]</scope>
    <source>
        <strain evidence="8 9">PLY_AMNH</strain>
    </source>
</reference>
<dbReference type="GO" id="GO:0005737">
    <property type="term" value="C:cytoplasm"/>
    <property type="evidence" value="ECO:0007669"/>
    <property type="project" value="TreeGrafter"/>
</dbReference>
<organism evidence="8 9">
    <name type="scientific">Cymbomonas tetramitiformis</name>
    <dbReference type="NCBI Taxonomy" id="36881"/>
    <lineage>
        <taxon>Eukaryota</taxon>
        <taxon>Viridiplantae</taxon>
        <taxon>Chlorophyta</taxon>
        <taxon>Pyramimonadophyceae</taxon>
        <taxon>Pyramimonadales</taxon>
        <taxon>Pyramimonadaceae</taxon>
        <taxon>Cymbomonas</taxon>
    </lineage>
</organism>
<dbReference type="Pfam" id="PF00063">
    <property type="entry name" value="Myosin_head"/>
    <property type="match status" value="1"/>
</dbReference>
<dbReference type="GO" id="GO:0016459">
    <property type="term" value="C:myosin complex"/>
    <property type="evidence" value="ECO:0007669"/>
    <property type="project" value="UniProtKB-KW"/>
</dbReference>
<dbReference type="GO" id="GO:0000146">
    <property type="term" value="F:microfilament motor activity"/>
    <property type="evidence" value="ECO:0007669"/>
    <property type="project" value="TreeGrafter"/>
</dbReference>
<comment type="similarity">
    <text evidence="6">Belongs to the TRAFAC class myosin-kinesin ATPase superfamily. Myosin family.</text>
</comment>
<keyword evidence="4 6" id="KW-0505">Motor protein</keyword>
<gene>
    <name evidence="8" type="ORF">CYMTET_38709</name>
</gene>
<feature type="domain" description="Myosin motor" evidence="7">
    <location>
        <begin position="1"/>
        <end position="428"/>
    </location>
</feature>
<dbReference type="GO" id="GO:0051015">
    <property type="term" value="F:actin filament binding"/>
    <property type="evidence" value="ECO:0007669"/>
    <property type="project" value="TreeGrafter"/>
</dbReference>
<name>A0AAE0F4N9_9CHLO</name>
<keyword evidence="5 6" id="KW-0009">Actin-binding</keyword>
<dbReference type="SMART" id="SM00242">
    <property type="entry name" value="MYSc"/>
    <property type="match status" value="1"/>
</dbReference>
<dbReference type="Gene3D" id="1.20.120.720">
    <property type="entry name" value="Myosin VI head, motor domain, U50 subdomain"/>
    <property type="match status" value="1"/>
</dbReference>
<evidence type="ECO:0000259" key="7">
    <source>
        <dbReference type="PROSITE" id="PS51456"/>
    </source>
</evidence>
<evidence type="ECO:0000256" key="2">
    <source>
        <dbReference type="ARBA" id="ARBA00022840"/>
    </source>
</evidence>
<evidence type="ECO:0000313" key="8">
    <source>
        <dbReference type="EMBL" id="KAK3251976.1"/>
    </source>
</evidence>
<dbReference type="GO" id="GO:0005524">
    <property type="term" value="F:ATP binding"/>
    <property type="evidence" value="ECO:0007669"/>
    <property type="project" value="UniProtKB-UniRule"/>
</dbReference>
<keyword evidence="9" id="KW-1185">Reference proteome</keyword>
<dbReference type="Proteomes" id="UP001190700">
    <property type="component" value="Unassembled WGS sequence"/>
</dbReference>
<dbReference type="InterPro" id="IPR001609">
    <property type="entry name" value="Myosin_head_motor_dom-like"/>
</dbReference>
<evidence type="ECO:0000256" key="3">
    <source>
        <dbReference type="ARBA" id="ARBA00023123"/>
    </source>
</evidence>
<dbReference type="PRINTS" id="PR00193">
    <property type="entry name" value="MYOSINHEAVY"/>
</dbReference>
<protein>
    <recommendedName>
        <fullName evidence="7">Myosin motor domain-containing protein</fullName>
    </recommendedName>
</protein>
<keyword evidence="3 6" id="KW-0518">Myosin</keyword>
<dbReference type="InterPro" id="IPR036961">
    <property type="entry name" value="Kinesin_motor_dom_sf"/>
</dbReference>
<dbReference type="InterPro" id="IPR027417">
    <property type="entry name" value="P-loop_NTPase"/>
</dbReference>